<protein>
    <recommendedName>
        <fullName evidence="3">Lipoprotein</fullName>
    </recommendedName>
</protein>
<dbReference type="PROSITE" id="PS51257">
    <property type="entry name" value="PROKAR_LIPOPROTEIN"/>
    <property type="match status" value="1"/>
</dbReference>
<reference evidence="1 2" key="1">
    <citation type="submission" date="2016-09" db="EMBL/GenBank/DDBJ databases">
        <title>Genomic Taxonomy of the Vibrionaceae.</title>
        <authorList>
            <person name="Gonzalez-Castillo A."/>
            <person name="Gomez-Gil B."/>
            <person name="Enciso-Ibarra K."/>
        </authorList>
    </citation>
    <scope>NUCLEOTIDE SEQUENCE [LARGE SCALE GENOMIC DNA]</scope>
    <source>
        <strain evidence="1 2">CAIM 1902</strain>
    </source>
</reference>
<evidence type="ECO:0000313" key="2">
    <source>
        <dbReference type="Proteomes" id="UP000186039"/>
    </source>
</evidence>
<evidence type="ECO:0008006" key="3">
    <source>
        <dbReference type="Google" id="ProtNLM"/>
    </source>
</evidence>
<name>A0ABX3F625_9VIBR</name>
<keyword evidence="2" id="KW-1185">Reference proteome</keyword>
<dbReference type="RefSeq" id="WP_075716197.1">
    <property type="nucleotide sequence ID" value="NZ_AP019654.1"/>
</dbReference>
<organism evidence="1 2">
    <name type="scientific">Vibrio panuliri</name>
    <dbReference type="NCBI Taxonomy" id="1381081"/>
    <lineage>
        <taxon>Bacteria</taxon>
        <taxon>Pseudomonadati</taxon>
        <taxon>Pseudomonadota</taxon>
        <taxon>Gammaproteobacteria</taxon>
        <taxon>Vibrionales</taxon>
        <taxon>Vibrionaceae</taxon>
        <taxon>Vibrio</taxon>
    </lineage>
</organism>
<evidence type="ECO:0000313" key="1">
    <source>
        <dbReference type="EMBL" id="OLQ85543.1"/>
    </source>
</evidence>
<dbReference type="Proteomes" id="UP000186039">
    <property type="component" value="Unassembled WGS sequence"/>
</dbReference>
<sequence>MKSTWLSVAGAFVLTACSTTPTTNIAEFGLSIGHVTDEINISLDELSSLSLQSQADSLAYLTLDQSREQVCAGSASQIIQGEIIVNPAECNIPLRLTDLDSIVDPASPERRKQMLILQANRQLAEYAKALTDLANVSSKVEIQQSALTLTSSVSSLNDAYLLLSYAQHAERETIIASKQAQFEQNESLIATSVAGFASAITEEKRRAALKEVINQGDRVITKLVPIIVSELNRSKLHQTKATMELSALTDDLIQYNQASVKKPLKHDKAAKSIAEFHQRYLEIQAAALKDKQLVNAFEQIAQSHHQITAQVNKDRFSSKEIVASVSQLNKHYKDLNSFKKLIESCSGKITKGEDGFLHCQS</sequence>
<accession>A0ABX3F625</accession>
<comment type="caution">
    <text evidence="1">The sequence shown here is derived from an EMBL/GenBank/DDBJ whole genome shotgun (WGS) entry which is preliminary data.</text>
</comment>
<dbReference type="EMBL" id="MJMH01000219">
    <property type="protein sequence ID" value="OLQ85543.1"/>
    <property type="molecule type" value="Genomic_DNA"/>
</dbReference>
<gene>
    <name evidence="1" type="ORF">BIY20_15840</name>
</gene>
<proteinExistence type="predicted"/>